<gene>
    <name evidence="8" type="ORF">SAMN05660349_01930</name>
</gene>
<reference evidence="9" key="1">
    <citation type="submission" date="2017-02" db="EMBL/GenBank/DDBJ databases">
        <authorList>
            <person name="Varghese N."/>
            <person name="Submissions S."/>
        </authorList>
    </citation>
    <scope>NUCLEOTIDE SEQUENCE [LARGE SCALE GENOMIC DNA]</scope>
    <source>
        <strain evidence="9">DSM 24967</strain>
    </source>
</reference>
<dbReference type="Pfam" id="PF07980">
    <property type="entry name" value="SusD_RagB"/>
    <property type="match status" value="1"/>
</dbReference>
<evidence type="ECO:0000313" key="8">
    <source>
        <dbReference type="EMBL" id="SKB59229.1"/>
    </source>
</evidence>
<dbReference type="Proteomes" id="UP000190852">
    <property type="component" value="Unassembled WGS sequence"/>
</dbReference>
<evidence type="ECO:0000256" key="3">
    <source>
        <dbReference type="ARBA" id="ARBA00022729"/>
    </source>
</evidence>
<evidence type="ECO:0000259" key="7">
    <source>
        <dbReference type="Pfam" id="PF14322"/>
    </source>
</evidence>
<feature type="domain" description="SusD-like N-terminal" evidence="7">
    <location>
        <begin position="84"/>
        <end position="219"/>
    </location>
</feature>
<evidence type="ECO:0000256" key="5">
    <source>
        <dbReference type="ARBA" id="ARBA00023237"/>
    </source>
</evidence>
<organism evidence="8 9">
    <name type="scientific">Parabacteroides chartae</name>
    <dbReference type="NCBI Taxonomy" id="1037355"/>
    <lineage>
        <taxon>Bacteria</taxon>
        <taxon>Pseudomonadati</taxon>
        <taxon>Bacteroidota</taxon>
        <taxon>Bacteroidia</taxon>
        <taxon>Bacteroidales</taxon>
        <taxon>Tannerellaceae</taxon>
        <taxon>Parabacteroides</taxon>
    </lineage>
</organism>
<dbReference type="Pfam" id="PF14322">
    <property type="entry name" value="SusD-like_3"/>
    <property type="match status" value="1"/>
</dbReference>
<sequence length="575" mass="65172">MKRYKEILVSMASLLLLGGCYDLDRYPYDQVSSGTFWKTESQAKQGMMGVYNVMKSENAFGTVYGLDCLSDLGVGYDDPGYVNVYLGTYTARTGQIVNRWQTLYDGVVRANTVIQNIASVETTDDIKNQYIGEAKFMRALYYSTLMNFFGGVPLYDETLIVDKDFNNMMEPRATLEATRNFILADLDAAIASLPVKWDNSNYGRATKGAAYALKGKVLLFDKQYAAAAANFEEIVNDPTGKGYGYALYASYEDLFKPTGDQSSEMIFAIQNSGGVGLDYGMPMTFYMGSRSSFGSCWNNVMASTDLADMYEYKDGRPFNWNEIVPGFNESATIKDKTFRATLSADKKTVVAYPQSKELLLEMYKQRDPRMNISLILPYTNYKGWVSNARKDCEFVVAVGTNESNGFIRNNKQWDSYLWRKFVAEYNMDGGINNRAHTPINFPLIRYADVLLMLAECYNETGKQAEAVALINQVRQRPSVNLAALNSGPSWLEARTKEQVFQRIKQERAVELAGEGHRFDDLRRWGLLMTLSNKEEYGFTGKRYFTRVVTERDYLWPIPATEIEKNEALTQNPGWD</sequence>
<accession>A0A1T5CIF3</accession>
<evidence type="ECO:0000259" key="6">
    <source>
        <dbReference type="Pfam" id="PF07980"/>
    </source>
</evidence>
<dbReference type="PROSITE" id="PS51257">
    <property type="entry name" value="PROKAR_LIPOPROTEIN"/>
    <property type="match status" value="1"/>
</dbReference>
<evidence type="ECO:0000313" key="9">
    <source>
        <dbReference type="Proteomes" id="UP000190852"/>
    </source>
</evidence>
<keyword evidence="5" id="KW-0998">Cell outer membrane</keyword>
<dbReference type="InterPro" id="IPR011990">
    <property type="entry name" value="TPR-like_helical_dom_sf"/>
</dbReference>
<dbReference type="RefSeq" id="WP_079683448.1">
    <property type="nucleotide sequence ID" value="NZ_FUYQ01000012.1"/>
</dbReference>
<evidence type="ECO:0000256" key="4">
    <source>
        <dbReference type="ARBA" id="ARBA00023136"/>
    </source>
</evidence>
<dbReference type="GO" id="GO:0009279">
    <property type="term" value="C:cell outer membrane"/>
    <property type="evidence" value="ECO:0007669"/>
    <property type="project" value="UniProtKB-SubCell"/>
</dbReference>
<evidence type="ECO:0000256" key="1">
    <source>
        <dbReference type="ARBA" id="ARBA00004442"/>
    </source>
</evidence>
<dbReference type="Gene3D" id="1.25.40.390">
    <property type="match status" value="1"/>
</dbReference>
<feature type="domain" description="RagB/SusD" evidence="6">
    <location>
        <begin position="264"/>
        <end position="574"/>
    </location>
</feature>
<proteinExistence type="inferred from homology"/>
<dbReference type="InterPro" id="IPR012944">
    <property type="entry name" value="SusD_RagB_dom"/>
</dbReference>
<comment type="subcellular location">
    <subcellularLocation>
        <location evidence="1">Cell outer membrane</location>
    </subcellularLocation>
</comment>
<dbReference type="CDD" id="cd08977">
    <property type="entry name" value="SusD"/>
    <property type="match status" value="1"/>
</dbReference>
<evidence type="ECO:0000256" key="2">
    <source>
        <dbReference type="ARBA" id="ARBA00006275"/>
    </source>
</evidence>
<keyword evidence="4" id="KW-0472">Membrane</keyword>
<keyword evidence="3" id="KW-0732">Signal</keyword>
<comment type="similarity">
    <text evidence="2">Belongs to the SusD family.</text>
</comment>
<dbReference type="AlphaFoldDB" id="A0A1T5CIF3"/>
<protein>
    <submittedName>
        <fullName evidence="8">Starch-binding associating with outer membrane</fullName>
    </submittedName>
</protein>
<name>A0A1T5CIF3_9BACT</name>
<dbReference type="EMBL" id="FUYQ01000012">
    <property type="protein sequence ID" value="SKB59229.1"/>
    <property type="molecule type" value="Genomic_DNA"/>
</dbReference>
<keyword evidence="9" id="KW-1185">Reference proteome</keyword>
<dbReference type="SUPFAM" id="SSF48452">
    <property type="entry name" value="TPR-like"/>
    <property type="match status" value="1"/>
</dbReference>
<dbReference type="InterPro" id="IPR033985">
    <property type="entry name" value="SusD-like_N"/>
</dbReference>